<evidence type="ECO:0000313" key="6">
    <source>
        <dbReference type="Proteomes" id="UP000615017"/>
    </source>
</evidence>
<dbReference type="Proteomes" id="UP000655659">
    <property type="component" value="Unassembled WGS sequence"/>
</dbReference>
<organism evidence="2 5">
    <name type="scientific">Escherichia coli</name>
    <dbReference type="NCBI Taxonomy" id="562"/>
    <lineage>
        <taxon>Bacteria</taxon>
        <taxon>Pseudomonadati</taxon>
        <taxon>Pseudomonadota</taxon>
        <taxon>Gammaproteobacteria</taxon>
        <taxon>Enterobacterales</taxon>
        <taxon>Enterobacteriaceae</taxon>
        <taxon>Escherichia</taxon>
    </lineage>
</organism>
<dbReference type="Proteomes" id="UP000534332">
    <property type="component" value="Unassembled WGS sequence"/>
</dbReference>
<accession>A0AAN5H3J7</accession>
<protein>
    <submittedName>
        <fullName evidence="2">Uncharacterized protein</fullName>
    </submittedName>
</protein>
<gene>
    <name evidence="2" type="ORF">BRV02_002089</name>
    <name evidence="4" type="ORF">JNA65_07585</name>
    <name evidence="3" type="ORF">JNA68_10745</name>
</gene>
<dbReference type="Proteomes" id="UP000615017">
    <property type="component" value="Unassembled WGS sequence"/>
</dbReference>
<sequence>MRKKLRKKVRKSIIKPITKSITQTNRAKPDMTRLAGGKATGKSAQKNAQNETQQPRKTKPIRDDRKSAQIYRIRVSNFA</sequence>
<name>A0AAN5H3J7_ECOLX</name>
<evidence type="ECO:0000313" key="2">
    <source>
        <dbReference type="EMBL" id="EFG2161031.1"/>
    </source>
</evidence>
<comment type="caution">
    <text evidence="2">The sequence shown here is derived from an EMBL/GenBank/DDBJ whole genome shotgun (WGS) entry which is preliminary data.</text>
</comment>
<feature type="compositionally biased region" description="Polar residues" evidence="1">
    <location>
        <begin position="42"/>
        <end position="55"/>
    </location>
</feature>
<dbReference type="EMBL" id="JAETYU010000012">
    <property type="protein sequence ID" value="MBL6203674.1"/>
    <property type="molecule type" value="Genomic_DNA"/>
</dbReference>
<reference evidence="2 5" key="1">
    <citation type="submission" date="2020-02" db="EMBL/GenBank/DDBJ databases">
        <authorList>
            <person name="Ashton P.M."/>
            <person name="Dallman T."/>
            <person name="Nair S."/>
            <person name="De Pinna E."/>
            <person name="Peters T."/>
            <person name="Grant K."/>
        </authorList>
    </citation>
    <scope>NUCLEOTIDE SEQUENCE [LARGE SCALE GENOMIC DNA]</scope>
    <source>
        <strain evidence="2 5">188143</strain>
    </source>
</reference>
<reference evidence="3 6" key="2">
    <citation type="submission" date="2021-01" db="EMBL/GenBank/DDBJ databases">
        <title>Genomes of Escherichia coli STEC strains from raw meat-based diets for companion animals.</title>
        <authorList>
            <person name="Stevens M.J.A."/>
            <person name="Stephan R."/>
        </authorList>
    </citation>
    <scope>NUCLEOTIDE SEQUENCE</scope>
    <source>
        <strain evidence="3">ATC7-7</strain>
        <strain evidence="4 6">LSC1-58</strain>
    </source>
</reference>
<evidence type="ECO:0000256" key="1">
    <source>
        <dbReference type="SAM" id="MobiDB-lite"/>
    </source>
</evidence>
<evidence type="ECO:0000313" key="3">
    <source>
        <dbReference type="EMBL" id="MBL6203674.1"/>
    </source>
</evidence>
<dbReference type="RefSeq" id="WP_001227787.1">
    <property type="nucleotide sequence ID" value="NZ_CAJSHK010000015.1"/>
</dbReference>
<evidence type="ECO:0000313" key="4">
    <source>
        <dbReference type="EMBL" id="MBL6233785.1"/>
    </source>
</evidence>
<dbReference type="EMBL" id="AASSGK010000010">
    <property type="protein sequence ID" value="EFG2161031.1"/>
    <property type="molecule type" value="Genomic_DNA"/>
</dbReference>
<dbReference type="EMBL" id="JAETYZ010000006">
    <property type="protein sequence ID" value="MBL6233785.1"/>
    <property type="molecule type" value="Genomic_DNA"/>
</dbReference>
<dbReference type="AlphaFoldDB" id="A0AAN5H3J7"/>
<proteinExistence type="predicted"/>
<feature type="region of interest" description="Disordered" evidence="1">
    <location>
        <begin position="23"/>
        <end position="79"/>
    </location>
</feature>
<evidence type="ECO:0000313" key="5">
    <source>
        <dbReference type="Proteomes" id="UP000534332"/>
    </source>
</evidence>